<protein>
    <submittedName>
        <fullName evidence="1">Uncharacterized protein</fullName>
    </submittedName>
</protein>
<reference evidence="1 2" key="1">
    <citation type="submission" date="2016-07" db="EMBL/GenBank/DDBJ databases">
        <title>Pervasive Adenine N6-methylation of Active Genes in Fungi.</title>
        <authorList>
            <consortium name="DOE Joint Genome Institute"/>
            <person name="Mondo S.J."/>
            <person name="Dannebaum R.O."/>
            <person name="Kuo R.C."/>
            <person name="Labutti K."/>
            <person name="Haridas S."/>
            <person name="Kuo A."/>
            <person name="Salamov A."/>
            <person name="Ahrendt S.R."/>
            <person name="Lipzen A."/>
            <person name="Sullivan W."/>
            <person name="Andreopoulos W.B."/>
            <person name="Clum A."/>
            <person name="Lindquist E."/>
            <person name="Daum C."/>
            <person name="Ramamoorthy G.K."/>
            <person name="Gryganskyi A."/>
            <person name="Culley D."/>
            <person name="Magnuson J.K."/>
            <person name="James T.Y."/>
            <person name="O'Malley M.A."/>
            <person name="Stajich J.E."/>
            <person name="Spatafora J.W."/>
            <person name="Visel A."/>
            <person name="Grigoriev I.V."/>
        </authorList>
    </citation>
    <scope>NUCLEOTIDE SEQUENCE [LARGE SCALE GENOMIC DNA]</scope>
    <source>
        <strain evidence="1 2">NRRL 3301</strain>
    </source>
</reference>
<gene>
    <name evidence="1" type="ORF">DM01DRAFT_1364640</name>
</gene>
<evidence type="ECO:0000313" key="2">
    <source>
        <dbReference type="Proteomes" id="UP000242146"/>
    </source>
</evidence>
<organism evidence="1 2">
    <name type="scientific">Hesseltinella vesiculosa</name>
    <dbReference type="NCBI Taxonomy" id="101127"/>
    <lineage>
        <taxon>Eukaryota</taxon>
        <taxon>Fungi</taxon>
        <taxon>Fungi incertae sedis</taxon>
        <taxon>Mucoromycota</taxon>
        <taxon>Mucoromycotina</taxon>
        <taxon>Mucoromycetes</taxon>
        <taxon>Mucorales</taxon>
        <taxon>Cunninghamellaceae</taxon>
        <taxon>Hesseltinella</taxon>
    </lineage>
</organism>
<proteinExistence type="predicted"/>
<dbReference type="Proteomes" id="UP000242146">
    <property type="component" value="Unassembled WGS sequence"/>
</dbReference>
<sequence length="219" mass="24081">MVNTVEVYGRKKHVDIHREPFGNLKHAITITSLPPSFARYKNVWPTTIHNEGPKLVIGTLTLNALITSSIRVDCTVPPSVGPTSDITLGTADESRGTRIFLDKECVTLALDIMNKKSASIYPHDYANQLRQNPVAYIFSHIAHCVLMHGKDAQLKKSTVQKAWEDSSAKDKIQPILDLMAVEDAIPILGNMDLNRLLQPLAAALSSSICHANKSVLHAI</sequence>
<keyword evidence="2" id="KW-1185">Reference proteome</keyword>
<comment type="caution">
    <text evidence="1">The sequence shown here is derived from an EMBL/GenBank/DDBJ whole genome shotgun (WGS) entry which is preliminary data.</text>
</comment>
<dbReference type="AlphaFoldDB" id="A0A1X2G554"/>
<dbReference type="EMBL" id="MCGT01000043">
    <property type="protein sequence ID" value="ORX45321.1"/>
    <property type="molecule type" value="Genomic_DNA"/>
</dbReference>
<dbReference type="STRING" id="101127.A0A1X2G554"/>
<name>A0A1X2G554_9FUNG</name>
<dbReference type="OrthoDB" id="2250876at2759"/>
<accession>A0A1X2G554</accession>
<evidence type="ECO:0000313" key="1">
    <source>
        <dbReference type="EMBL" id="ORX45321.1"/>
    </source>
</evidence>